<keyword evidence="2" id="KW-1185">Reference proteome</keyword>
<proteinExistence type="predicted"/>
<organism evidence="1 2">
    <name type="scientific">Thanatephorus cucumeris (strain AG1-IA)</name>
    <name type="common">Rice sheath blight fungus</name>
    <name type="synonym">Rhizoctonia solani</name>
    <dbReference type="NCBI Taxonomy" id="983506"/>
    <lineage>
        <taxon>Eukaryota</taxon>
        <taxon>Fungi</taxon>
        <taxon>Dikarya</taxon>
        <taxon>Basidiomycota</taxon>
        <taxon>Agaricomycotina</taxon>
        <taxon>Agaricomycetes</taxon>
        <taxon>Cantharellales</taxon>
        <taxon>Ceratobasidiaceae</taxon>
        <taxon>Rhizoctonia</taxon>
        <taxon>Rhizoctonia solani AG-1</taxon>
    </lineage>
</organism>
<evidence type="ECO:0000313" key="2">
    <source>
        <dbReference type="Proteomes" id="UP000011668"/>
    </source>
</evidence>
<sequence length="332" mass="36088">MFGLMNSGLGATSEYGLPYETELNARPRGKGSPTFDRLPAVGCITDPALRRYISVPFLLVRLELIGPRFEPEHRGARMSEVCSDEALVSSDLTYGHGVCPAPNPTPNNIKSGPLGLSDRSCSLHSYDPFHFLFYAPVMLFNTFSVLLAATATLALPLEKRDVPIEKCTKRTSGYLSGPENQKFAISKDGKHVVYAGSGKGGLKVEFQECTPNFTKYPNSGDGPYVGHIYVPEVKKCLHVPSYNPGKTYQLLLEDCYFSDDSGQFAYSFLQKGSDYYWSGATMGDGSLIQGDDTGCTEGLYGYQGDADGARNKGYSTVACATSPNVKTFTIKT</sequence>
<dbReference type="Proteomes" id="UP000011668">
    <property type="component" value="Unassembled WGS sequence"/>
</dbReference>
<comment type="caution">
    <text evidence="1">The sequence shown here is derived from an EMBL/GenBank/DDBJ whole genome shotgun (WGS) entry which is preliminary data.</text>
</comment>
<accession>L8WQA0</accession>
<dbReference type="AlphaFoldDB" id="L8WQA0"/>
<protein>
    <submittedName>
        <fullName evidence="1">Uncharacterized protein</fullName>
    </submittedName>
</protein>
<gene>
    <name evidence="1" type="ORF">AG1IA_05680</name>
</gene>
<dbReference type="HOGENOM" id="CLU_837232_0_0_1"/>
<dbReference type="EMBL" id="AFRT01001465">
    <property type="protein sequence ID" value="ELU40291.1"/>
    <property type="molecule type" value="Genomic_DNA"/>
</dbReference>
<evidence type="ECO:0000313" key="1">
    <source>
        <dbReference type="EMBL" id="ELU40291.1"/>
    </source>
</evidence>
<name>L8WQA0_THACA</name>
<reference evidence="1 2" key="1">
    <citation type="journal article" date="2013" name="Nat. Commun.">
        <title>The evolution and pathogenic mechanisms of the rice sheath blight pathogen.</title>
        <authorList>
            <person name="Zheng A."/>
            <person name="Lin R."/>
            <person name="Xu L."/>
            <person name="Qin P."/>
            <person name="Tang C."/>
            <person name="Ai P."/>
            <person name="Zhang D."/>
            <person name="Liu Y."/>
            <person name="Sun Z."/>
            <person name="Feng H."/>
            <person name="Wang Y."/>
            <person name="Chen Y."/>
            <person name="Liang X."/>
            <person name="Fu R."/>
            <person name="Li Q."/>
            <person name="Zhang J."/>
            <person name="Yu X."/>
            <person name="Xie Z."/>
            <person name="Ding L."/>
            <person name="Guan P."/>
            <person name="Tang J."/>
            <person name="Liang Y."/>
            <person name="Wang S."/>
            <person name="Deng Q."/>
            <person name="Li S."/>
            <person name="Zhu J."/>
            <person name="Wang L."/>
            <person name="Liu H."/>
            <person name="Li P."/>
        </authorList>
    </citation>
    <scope>NUCLEOTIDE SEQUENCE [LARGE SCALE GENOMIC DNA]</scope>
    <source>
        <strain evidence="2">AG-1 IA</strain>
    </source>
</reference>
<dbReference type="OrthoDB" id="3349148at2759"/>